<evidence type="ECO:0000313" key="4">
    <source>
        <dbReference type="EMBL" id="TWH20696.1"/>
    </source>
</evidence>
<feature type="domain" description="PPM-type phosphatase" evidence="3">
    <location>
        <begin position="260"/>
        <end position="475"/>
    </location>
</feature>
<dbReference type="SMART" id="SM00331">
    <property type="entry name" value="PP2C_SIG"/>
    <property type="match status" value="1"/>
</dbReference>
<gene>
    <name evidence="4" type="ORF">JD82_02543</name>
</gene>
<dbReference type="SUPFAM" id="SSF81606">
    <property type="entry name" value="PP2C-like"/>
    <property type="match status" value="1"/>
</dbReference>
<dbReference type="EMBL" id="VLJV01000001">
    <property type="protein sequence ID" value="TWH20696.1"/>
    <property type="molecule type" value="Genomic_DNA"/>
</dbReference>
<dbReference type="AlphaFoldDB" id="A0A660CBK7"/>
<keyword evidence="5" id="KW-1185">Reference proteome</keyword>
<organism evidence="4 5">
    <name type="scientific">Prauserella rugosa</name>
    <dbReference type="NCBI Taxonomy" id="43354"/>
    <lineage>
        <taxon>Bacteria</taxon>
        <taxon>Bacillati</taxon>
        <taxon>Actinomycetota</taxon>
        <taxon>Actinomycetes</taxon>
        <taxon>Pseudonocardiales</taxon>
        <taxon>Pseudonocardiaceae</taxon>
        <taxon>Prauserella</taxon>
    </lineage>
</organism>
<dbReference type="PANTHER" id="PTHR43156">
    <property type="entry name" value="STAGE II SPORULATION PROTEIN E-RELATED"/>
    <property type="match status" value="1"/>
</dbReference>
<dbReference type="Proteomes" id="UP000317303">
    <property type="component" value="Unassembled WGS sequence"/>
</dbReference>
<dbReference type="Gene3D" id="3.60.40.10">
    <property type="entry name" value="PPM-type phosphatase domain"/>
    <property type="match status" value="1"/>
</dbReference>
<keyword evidence="1" id="KW-0378">Hydrolase</keyword>
<reference evidence="4 5" key="1">
    <citation type="submission" date="2019-07" db="EMBL/GenBank/DDBJ databases">
        <title>R&amp;d 2014.</title>
        <authorList>
            <person name="Klenk H.-P."/>
        </authorList>
    </citation>
    <scope>NUCLEOTIDE SEQUENCE [LARGE SCALE GENOMIC DNA]</scope>
    <source>
        <strain evidence="4 5">DSM 43194</strain>
    </source>
</reference>
<evidence type="ECO:0000259" key="3">
    <source>
        <dbReference type="SMART" id="SM00331"/>
    </source>
</evidence>
<feature type="region of interest" description="Disordered" evidence="2">
    <location>
        <begin position="153"/>
        <end position="174"/>
    </location>
</feature>
<accession>A0A660CBK7</accession>
<dbReference type="Gene3D" id="3.30.450.40">
    <property type="match status" value="1"/>
</dbReference>
<dbReference type="InterPro" id="IPR036457">
    <property type="entry name" value="PPM-type-like_dom_sf"/>
</dbReference>
<dbReference type="GO" id="GO:0016791">
    <property type="term" value="F:phosphatase activity"/>
    <property type="evidence" value="ECO:0007669"/>
    <property type="project" value="TreeGrafter"/>
</dbReference>
<comment type="caution">
    <text evidence="4">The sequence shown here is derived from an EMBL/GenBank/DDBJ whole genome shotgun (WGS) entry which is preliminary data.</text>
</comment>
<name>A0A660CBK7_9PSEU</name>
<evidence type="ECO:0000256" key="2">
    <source>
        <dbReference type="SAM" id="MobiDB-lite"/>
    </source>
</evidence>
<evidence type="ECO:0000256" key="1">
    <source>
        <dbReference type="ARBA" id="ARBA00022801"/>
    </source>
</evidence>
<dbReference type="InterPro" id="IPR003018">
    <property type="entry name" value="GAF"/>
</dbReference>
<dbReference type="InterPro" id="IPR052016">
    <property type="entry name" value="Bact_Sigma-Reg"/>
</dbReference>
<protein>
    <submittedName>
        <fullName evidence="4">Serine phosphatase RsbU (Regulator of sigma subunit)</fullName>
    </submittedName>
</protein>
<sequence length="485" mass="52564">MVSVERELSGPLSAELAKAVRAGQLPVSAWTAVAEVLESLDPSVPVGDVVASLADILPGDLGEDFPDADEATRGRRPRYHGGADLEDELPWQRAVRSRASPWHADIDRTAFLDEISRASATSLNSAEMLAQICALVHSHRLADRTTVWRATDDGLRRTSPPREDGEADRPDVTAQQALITRRSVRTGGHRLSVPLLAGRLVLGVLDLSRERREFTADDISLAHAVAGRTALGLRNAYEYEREHELAQRLQYAMLPTLATLDEVDIAARYRSSTRGVHIGGDWYDAFARSDGTVVLTVGDVTGHGLDAAIVMGQLQNALRAYALEGHGPSSSLRLVHELLREGRGSLYATAVVVEIQLRTGAIRWASAGHPPPLVQDPSGEVTYLDADHGPMLGVDPRCRIPEHQRSLVAGSSVALYTDGLIERRTSDIDAGMARLATVFERCGAGKPAERTENVLHQMLGATDHDDDVCLLLCRWSGPADQRRAG</sequence>
<evidence type="ECO:0000313" key="5">
    <source>
        <dbReference type="Proteomes" id="UP000317303"/>
    </source>
</evidence>
<dbReference type="Pfam" id="PF07228">
    <property type="entry name" value="SpoIIE"/>
    <property type="match status" value="1"/>
</dbReference>
<dbReference type="PANTHER" id="PTHR43156:SF2">
    <property type="entry name" value="STAGE II SPORULATION PROTEIN E"/>
    <property type="match status" value="1"/>
</dbReference>
<dbReference type="InterPro" id="IPR001932">
    <property type="entry name" value="PPM-type_phosphatase-like_dom"/>
</dbReference>
<dbReference type="Pfam" id="PF01590">
    <property type="entry name" value="GAF"/>
    <property type="match status" value="1"/>
</dbReference>
<dbReference type="InterPro" id="IPR029016">
    <property type="entry name" value="GAF-like_dom_sf"/>
</dbReference>
<dbReference type="SUPFAM" id="SSF55781">
    <property type="entry name" value="GAF domain-like"/>
    <property type="match status" value="1"/>
</dbReference>
<feature type="compositionally biased region" description="Basic and acidic residues" evidence="2">
    <location>
        <begin position="153"/>
        <end position="171"/>
    </location>
</feature>
<proteinExistence type="predicted"/>
<feature type="region of interest" description="Disordered" evidence="2">
    <location>
        <begin position="62"/>
        <end position="83"/>
    </location>
</feature>